<comment type="caution">
    <text evidence="1">The sequence shown here is derived from an EMBL/GenBank/DDBJ whole genome shotgun (WGS) entry which is preliminary data.</text>
</comment>
<sequence length="63" mass="7605">MTKIYRTLPQEARKRGMWGSFLVFKKIPKVRKKYIYFQIKSCGGGLCKCENERHRNDFIKYIT</sequence>
<accession>A0ABS8EY65</accession>
<keyword evidence="2" id="KW-1185">Reference proteome</keyword>
<feature type="non-terminal residue" evidence="1">
    <location>
        <position position="63"/>
    </location>
</feature>
<dbReference type="Proteomes" id="UP001299235">
    <property type="component" value="Unassembled WGS sequence"/>
</dbReference>
<dbReference type="RefSeq" id="WP_248835972.1">
    <property type="nucleotide sequence ID" value="NZ_JAJEQE010000058.1"/>
</dbReference>
<gene>
    <name evidence="1" type="ORF">LKD42_13005</name>
</gene>
<dbReference type="EMBL" id="JAJEQE010000058">
    <property type="protein sequence ID" value="MCC2150146.1"/>
    <property type="molecule type" value="Genomic_DNA"/>
</dbReference>
<evidence type="ECO:0000313" key="2">
    <source>
        <dbReference type="Proteomes" id="UP001299235"/>
    </source>
</evidence>
<proteinExistence type="predicted"/>
<name>A0ABS8EY65_9FIRM</name>
<organism evidence="1 2">
    <name type="scientific">Hominisplanchenecus faecis</name>
    <dbReference type="NCBI Taxonomy" id="2885351"/>
    <lineage>
        <taxon>Bacteria</taxon>
        <taxon>Bacillati</taxon>
        <taxon>Bacillota</taxon>
        <taxon>Clostridia</taxon>
        <taxon>Lachnospirales</taxon>
        <taxon>Lachnospiraceae</taxon>
        <taxon>Hominisplanchenecus</taxon>
    </lineage>
</organism>
<protein>
    <submittedName>
        <fullName evidence="1">Uncharacterized protein</fullName>
    </submittedName>
</protein>
<evidence type="ECO:0000313" key="1">
    <source>
        <dbReference type="EMBL" id="MCC2150146.1"/>
    </source>
</evidence>
<reference evidence="1 2" key="1">
    <citation type="submission" date="2021-10" db="EMBL/GenBank/DDBJ databases">
        <title>Anaerobic single-cell dispensing facilitates the cultivation of human gut bacteria.</title>
        <authorList>
            <person name="Afrizal A."/>
        </authorList>
    </citation>
    <scope>NUCLEOTIDE SEQUENCE [LARGE SCALE GENOMIC DNA]</scope>
    <source>
        <strain evidence="1 2">CLA-AA-H246</strain>
    </source>
</reference>